<keyword evidence="2" id="KW-1185">Reference proteome</keyword>
<dbReference type="Proteomes" id="UP000059188">
    <property type="component" value="Unassembled WGS sequence"/>
</dbReference>
<dbReference type="EMBL" id="LN679101">
    <property type="protein sequence ID" value="CEL55461.1"/>
    <property type="molecule type" value="Genomic_DNA"/>
</dbReference>
<accession>A0A0B7FBM9</accession>
<reference evidence="1 2" key="1">
    <citation type="submission" date="2014-11" db="EMBL/GenBank/DDBJ databases">
        <authorList>
            <person name="Wibberg Daniel"/>
        </authorList>
    </citation>
    <scope>NUCLEOTIDE SEQUENCE [LARGE SCALE GENOMIC DNA]</scope>
    <source>
        <strain evidence="1">Rhizoctonia solani AG1-IB 7/3/14</strain>
    </source>
</reference>
<evidence type="ECO:0000313" key="2">
    <source>
        <dbReference type="Proteomes" id="UP000059188"/>
    </source>
</evidence>
<organism evidence="1 2">
    <name type="scientific">Thanatephorus cucumeris (strain AG1-IB / isolate 7/3/14)</name>
    <name type="common">Lettuce bottom rot fungus</name>
    <name type="synonym">Rhizoctonia solani</name>
    <dbReference type="NCBI Taxonomy" id="1108050"/>
    <lineage>
        <taxon>Eukaryota</taxon>
        <taxon>Fungi</taxon>
        <taxon>Dikarya</taxon>
        <taxon>Basidiomycota</taxon>
        <taxon>Agaricomycotina</taxon>
        <taxon>Agaricomycetes</taxon>
        <taxon>Cantharellales</taxon>
        <taxon>Ceratobasidiaceae</taxon>
        <taxon>Rhizoctonia</taxon>
        <taxon>Rhizoctonia solani AG-1</taxon>
    </lineage>
</organism>
<name>A0A0B7FBM9_THACB</name>
<sequence length="88" mass="9766">MAQFAYNNAVHSSTGKSLFKALYGWEPALTPSNIPVNVLEAEDLANTMVKQWQEIASALRQSKDHMTQEKPAEIALSFEVGEEAWLDA</sequence>
<dbReference type="Gene3D" id="3.30.420.10">
    <property type="entry name" value="Ribonuclease H-like superfamily/Ribonuclease H"/>
    <property type="match status" value="1"/>
</dbReference>
<dbReference type="GO" id="GO:0003676">
    <property type="term" value="F:nucleic acid binding"/>
    <property type="evidence" value="ECO:0007669"/>
    <property type="project" value="InterPro"/>
</dbReference>
<protein>
    <submittedName>
        <fullName evidence="1">Uncharacterized protein</fullName>
    </submittedName>
</protein>
<proteinExistence type="predicted"/>
<dbReference type="AlphaFoldDB" id="A0A0B7FBM9"/>
<gene>
    <name evidence="1" type="ORF">RSOLAG1IB_01473</name>
</gene>
<evidence type="ECO:0000313" key="1">
    <source>
        <dbReference type="EMBL" id="CEL55461.1"/>
    </source>
</evidence>
<dbReference type="STRING" id="1108050.A0A0B7FBM9"/>
<dbReference type="InterPro" id="IPR036397">
    <property type="entry name" value="RNaseH_sf"/>
</dbReference>